<sequence>MIVCEDLVRIYRGDGVEVQALQGLTLRVDEGELVAVVGASGSGKSTLLAILGAQDLPSAGHARVAGRDLAALDRRGRQAYRRNDVGFVWQQTGENLVDYLSAAANVELPMLLAGGRGRRERRRRALELLDLLEVADLADRRPQEMSGGQQQRVALAIALANAPRVLLADEPTGQLDEGTSAEVLEAIRTVNTELGVTALVVTHDRAVSDHVSRTVQIRDGRVSGEVVRHGTEHHLAEEFTVLDKVGRLQLPQDYVERLGLADRVRLTLEPDHVQVHRGDSDRADDDTADDGPGSRPRSDGRHRR</sequence>
<dbReference type="InterPro" id="IPR015854">
    <property type="entry name" value="ABC_transpr_LolD-like"/>
</dbReference>
<evidence type="ECO:0000313" key="6">
    <source>
        <dbReference type="EMBL" id="MDO8107261.1"/>
    </source>
</evidence>
<evidence type="ECO:0000259" key="5">
    <source>
        <dbReference type="PROSITE" id="PS50893"/>
    </source>
</evidence>
<dbReference type="InterPro" id="IPR003439">
    <property type="entry name" value="ABC_transporter-like_ATP-bd"/>
</dbReference>
<keyword evidence="7" id="KW-1185">Reference proteome</keyword>
<dbReference type="PROSITE" id="PS50893">
    <property type="entry name" value="ABC_TRANSPORTER_2"/>
    <property type="match status" value="1"/>
</dbReference>
<evidence type="ECO:0000256" key="3">
    <source>
        <dbReference type="ARBA" id="ARBA00022840"/>
    </source>
</evidence>
<reference evidence="6 7" key="1">
    <citation type="submission" date="2023-07" db="EMBL/GenBank/DDBJ databases">
        <title>Description of novel actinomycetes strains, isolated from tidal flat sediment.</title>
        <authorList>
            <person name="Lu C."/>
        </authorList>
    </citation>
    <scope>NUCLEOTIDE SEQUENCE [LARGE SCALE GENOMIC DNA]</scope>
    <source>
        <strain evidence="6 7">SYSU T00b441</strain>
    </source>
</reference>
<dbReference type="EMBL" id="JAUQYP010000001">
    <property type="protein sequence ID" value="MDO8107261.1"/>
    <property type="molecule type" value="Genomic_DNA"/>
</dbReference>
<dbReference type="PANTHER" id="PTHR24220:SF685">
    <property type="entry name" value="ABC TRANSPORTER RELATED"/>
    <property type="match status" value="1"/>
</dbReference>
<dbReference type="SMART" id="SM00382">
    <property type="entry name" value="AAA"/>
    <property type="match status" value="1"/>
</dbReference>
<keyword evidence="3 6" id="KW-0067">ATP-binding</keyword>
<keyword evidence="1" id="KW-0813">Transport</keyword>
<proteinExistence type="predicted"/>
<dbReference type="PANTHER" id="PTHR24220">
    <property type="entry name" value="IMPORT ATP-BINDING PROTEIN"/>
    <property type="match status" value="1"/>
</dbReference>
<dbReference type="InterPro" id="IPR027417">
    <property type="entry name" value="P-loop_NTPase"/>
</dbReference>
<feature type="compositionally biased region" description="Basic and acidic residues" evidence="4">
    <location>
        <begin position="271"/>
        <end position="281"/>
    </location>
</feature>
<evidence type="ECO:0000256" key="1">
    <source>
        <dbReference type="ARBA" id="ARBA00022448"/>
    </source>
</evidence>
<dbReference type="Proteomes" id="UP001232536">
    <property type="component" value="Unassembled WGS sequence"/>
</dbReference>
<keyword evidence="2" id="KW-0547">Nucleotide-binding</keyword>
<accession>A0ABT9DD39</accession>
<name>A0ABT9DD39_9CELL</name>
<comment type="caution">
    <text evidence="6">The sequence shown here is derived from an EMBL/GenBank/DDBJ whole genome shotgun (WGS) entry which is preliminary data.</text>
</comment>
<dbReference type="RefSeq" id="WP_304600892.1">
    <property type="nucleotide sequence ID" value="NZ_JAUQYO010000001.1"/>
</dbReference>
<protein>
    <submittedName>
        <fullName evidence="6">ABC transporter ATP-binding protein</fullName>
    </submittedName>
</protein>
<evidence type="ECO:0000256" key="2">
    <source>
        <dbReference type="ARBA" id="ARBA00022741"/>
    </source>
</evidence>
<dbReference type="InterPro" id="IPR003593">
    <property type="entry name" value="AAA+_ATPase"/>
</dbReference>
<dbReference type="SUPFAM" id="SSF52540">
    <property type="entry name" value="P-loop containing nucleoside triphosphate hydrolases"/>
    <property type="match status" value="1"/>
</dbReference>
<dbReference type="Gene3D" id="3.40.50.300">
    <property type="entry name" value="P-loop containing nucleotide triphosphate hydrolases"/>
    <property type="match status" value="1"/>
</dbReference>
<keyword evidence="6" id="KW-0648">Protein biosynthesis</keyword>
<keyword evidence="6" id="KW-0251">Elongation factor</keyword>
<feature type="domain" description="ABC transporter" evidence="5">
    <location>
        <begin position="2"/>
        <end position="244"/>
    </location>
</feature>
<dbReference type="Pfam" id="PF00005">
    <property type="entry name" value="ABC_tran"/>
    <property type="match status" value="1"/>
</dbReference>
<dbReference type="CDD" id="cd03255">
    <property type="entry name" value="ABC_MJ0796_LolCDE_FtsE"/>
    <property type="match status" value="1"/>
</dbReference>
<dbReference type="GO" id="GO:0005524">
    <property type="term" value="F:ATP binding"/>
    <property type="evidence" value="ECO:0007669"/>
    <property type="project" value="UniProtKB-KW"/>
</dbReference>
<dbReference type="GO" id="GO:0003746">
    <property type="term" value="F:translation elongation factor activity"/>
    <property type="evidence" value="ECO:0007669"/>
    <property type="project" value="UniProtKB-KW"/>
</dbReference>
<organism evidence="6 7">
    <name type="scientific">Actinotalea lenta</name>
    <dbReference type="NCBI Taxonomy" id="3064654"/>
    <lineage>
        <taxon>Bacteria</taxon>
        <taxon>Bacillati</taxon>
        <taxon>Actinomycetota</taxon>
        <taxon>Actinomycetes</taxon>
        <taxon>Micrococcales</taxon>
        <taxon>Cellulomonadaceae</taxon>
        <taxon>Actinotalea</taxon>
    </lineage>
</organism>
<dbReference type="PROSITE" id="PS00211">
    <property type="entry name" value="ABC_TRANSPORTER_1"/>
    <property type="match status" value="1"/>
</dbReference>
<evidence type="ECO:0000256" key="4">
    <source>
        <dbReference type="SAM" id="MobiDB-lite"/>
    </source>
</evidence>
<feature type="region of interest" description="Disordered" evidence="4">
    <location>
        <begin position="271"/>
        <end position="304"/>
    </location>
</feature>
<evidence type="ECO:0000313" key="7">
    <source>
        <dbReference type="Proteomes" id="UP001232536"/>
    </source>
</evidence>
<dbReference type="InterPro" id="IPR017911">
    <property type="entry name" value="MacB-like_ATP-bd"/>
</dbReference>
<gene>
    <name evidence="6" type="ORF">Q6348_08640</name>
</gene>
<dbReference type="InterPro" id="IPR017871">
    <property type="entry name" value="ABC_transporter-like_CS"/>
</dbReference>